<proteinExistence type="predicted"/>
<reference evidence="3 5" key="1">
    <citation type="journal article" date="2019" name="Sci. Rep.">
        <title>Orb-weaving spider Araneus ventricosus genome elucidates the spidroin gene catalogue.</title>
        <authorList>
            <person name="Kono N."/>
            <person name="Nakamura H."/>
            <person name="Ohtoshi R."/>
            <person name="Moran D.A.P."/>
            <person name="Shinohara A."/>
            <person name="Yoshida Y."/>
            <person name="Fujiwara M."/>
            <person name="Mori M."/>
            <person name="Tomita M."/>
            <person name="Arakawa K."/>
        </authorList>
    </citation>
    <scope>NUCLEOTIDE SEQUENCE [LARGE SCALE GENOMIC DNA]</scope>
</reference>
<gene>
    <name evidence="3" type="ORF">AVEN_137582_1</name>
    <name evidence="4" type="ORF">AVEN_74093_1</name>
</gene>
<feature type="region of interest" description="Disordered" evidence="1">
    <location>
        <begin position="118"/>
        <end position="202"/>
    </location>
</feature>
<keyword evidence="2" id="KW-1133">Transmembrane helix</keyword>
<evidence type="ECO:0000313" key="3">
    <source>
        <dbReference type="EMBL" id="GBM07693.1"/>
    </source>
</evidence>
<comment type="caution">
    <text evidence="3">The sequence shown here is derived from an EMBL/GenBank/DDBJ whole genome shotgun (WGS) entry which is preliminary data.</text>
</comment>
<sequence length="274" mass="31074">MGKAEVFSAGVFVAPIIWMWIQIFLFHEAAYLISLGVYLFLIIVLAHELLGNKASRMDKAVQTDENRMKDASVQTEDFSILTSEEDKEDSEMTSDLSYSRKDDQTVTTGIHAMEDELNETGEEESSSEIPAKADELAETEDEESSSETHAIGDELVESEVEESSSEIHAKADELAETEDEESPSEIEIDPDSPALPTPKLDPFPYTATFLGAKVKKTKFLVPKDPNLFIDDAVPVIGHEVVEWYNQYIKEKHEEKKLSFFQRKMRKIKKRFKKK</sequence>
<feature type="transmembrane region" description="Helical" evidence="2">
    <location>
        <begin position="31"/>
        <end position="50"/>
    </location>
</feature>
<evidence type="ECO:0000313" key="5">
    <source>
        <dbReference type="Proteomes" id="UP000499080"/>
    </source>
</evidence>
<evidence type="ECO:0000256" key="1">
    <source>
        <dbReference type="SAM" id="MobiDB-lite"/>
    </source>
</evidence>
<accession>A0A4Y2CTK8</accession>
<keyword evidence="2" id="KW-0812">Transmembrane</keyword>
<feature type="region of interest" description="Disordered" evidence="1">
    <location>
        <begin position="62"/>
        <end position="106"/>
    </location>
</feature>
<dbReference type="EMBL" id="BGPR01141017">
    <property type="protein sequence ID" value="GBN67714.1"/>
    <property type="molecule type" value="Genomic_DNA"/>
</dbReference>
<feature type="compositionally biased region" description="Acidic residues" evidence="1">
    <location>
        <begin position="174"/>
        <end position="190"/>
    </location>
</feature>
<evidence type="ECO:0000313" key="4">
    <source>
        <dbReference type="EMBL" id="GBN67714.1"/>
    </source>
</evidence>
<feature type="compositionally biased region" description="Polar residues" evidence="1">
    <location>
        <begin position="72"/>
        <end position="82"/>
    </location>
</feature>
<dbReference type="AlphaFoldDB" id="A0A4Y2CTK8"/>
<feature type="compositionally biased region" description="Acidic residues" evidence="1">
    <location>
        <begin position="154"/>
        <end position="164"/>
    </location>
</feature>
<feature type="compositionally biased region" description="Acidic residues" evidence="1">
    <location>
        <begin position="83"/>
        <end position="92"/>
    </location>
</feature>
<dbReference type="EMBL" id="BGPR01000246">
    <property type="protein sequence ID" value="GBM07693.1"/>
    <property type="molecule type" value="Genomic_DNA"/>
</dbReference>
<keyword evidence="2" id="KW-0472">Membrane</keyword>
<dbReference type="Proteomes" id="UP000499080">
    <property type="component" value="Unassembled WGS sequence"/>
</dbReference>
<evidence type="ECO:0000256" key="2">
    <source>
        <dbReference type="SAM" id="Phobius"/>
    </source>
</evidence>
<feature type="transmembrane region" description="Helical" evidence="2">
    <location>
        <begin position="7"/>
        <end position="25"/>
    </location>
</feature>
<feature type="compositionally biased region" description="Acidic residues" evidence="1">
    <location>
        <begin position="136"/>
        <end position="145"/>
    </location>
</feature>
<protein>
    <submittedName>
        <fullName evidence="3">Uncharacterized protein</fullName>
    </submittedName>
</protein>
<keyword evidence="5" id="KW-1185">Reference proteome</keyword>
<name>A0A4Y2CTK8_ARAVE</name>
<organism evidence="3 5">
    <name type="scientific">Araneus ventricosus</name>
    <name type="common">Orbweaver spider</name>
    <name type="synonym">Epeira ventricosa</name>
    <dbReference type="NCBI Taxonomy" id="182803"/>
    <lineage>
        <taxon>Eukaryota</taxon>
        <taxon>Metazoa</taxon>
        <taxon>Ecdysozoa</taxon>
        <taxon>Arthropoda</taxon>
        <taxon>Chelicerata</taxon>
        <taxon>Arachnida</taxon>
        <taxon>Araneae</taxon>
        <taxon>Araneomorphae</taxon>
        <taxon>Entelegynae</taxon>
        <taxon>Araneoidea</taxon>
        <taxon>Araneidae</taxon>
        <taxon>Araneus</taxon>
    </lineage>
</organism>